<proteinExistence type="predicted"/>
<name>A0ACB7PFY3_9PEZI</name>
<organism evidence="1 2">
    <name type="scientific">Chaetomium tenue</name>
    <dbReference type="NCBI Taxonomy" id="1854479"/>
    <lineage>
        <taxon>Eukaryota</taxon>
        <taxon>Fungi</taxon>
        <taxon>Dikarya</taxon>
        <taxon>Ascomycota</taxon>
        <taxon>Pezizomycotina</taxon>
        <taxon>Sordariomycetes</taxon>
        <taxon>Sordariomycetidae</taxon>
        <taxon>Sordariales</taxon>
        <taxon>Chaetomiaceae</taxon>
        <taxon>Chaetomium</taxon>
    </lineage>
</organism>
<comment type="caution">
    <text evidence="1">The sequence shown here is derived from an EMBL/GenBank/DDBJ whole genome shotgun (WGS) entry which is preliminary data.</text>
</comment>
<protein>
    <submittedName>
        <fullName evidence="1">Uncharacterized protein</fullName>
    </submittedName>
</protein>
<evidence type="ECO:0000313" key="1">
    <source>
        <dbReference type="EMBL" id="KAH6636575.1"/>
    </source>
</evidence>
<evidence type="ECO:0000313" key="2">
    <source>
        <dbReference type="Proteomes" id="UP000724584"/>
    </source>
</evidence>
<sequence>MDAQNAAEPAPTKPAASPKRPGSDSDHPKPAAVTKLSSVAKPELPHRENRPSASCARPSDDDGAADGNSDAETIVLPGKDGHSPSKVRKIIKHEKSDTDEALPSLANRKHSLMKQERDSDKGDQGDRPPKPDRPTLVTGAGSNEGTTPSILGKKKKHLDKPKVKDGSSGLSSAPGSPPQPQRRRRLSNAHSRSDSETAPVDSTKTSTKDKSKPLEKVLSHKRKAPRPDSEDEAESRKIRRQRTSGSGLDASRKHTLPLHHPTPSQKSHAADAPPSIRTRSISPHPRAHRRSASTQLLSHSNGLSQKKKRVPAPLQSTDYHSDDSSASGSPHPRSSKLRGLATPATADSTVSPAKMAPHKKHLDAHGQTFLARACAKGEYDTAKLRLQDRPDDINVADYAGNTPLQIAALNGYDDIVKLLVDAGCNLDCVNNDKDTPLIDAVENGHLDVVKILLDAGVNPRKANAYGQEPIDRVNDELEFADEIRGALNDAKQKMGERRRTSEEHHTDMADTRSSYGPDSPRRSPGAPNSIHAGAGRRAGTVRATKTSNHLLYMPMDDKTLRSAAARGDEETVTRILQVRENFDDPESMVAAARGGHDIVMQLLLALGKANPDPSPIPSPNSEHSTPMLAAIGQENIKVVRLLLDQTDFDPTRRIKGEAYHEIARRRRGPNWMEEEHMLKDAYDEHRKSHKEILKNRSPSRREQVDREPRRRLESRDESAKPFKRKAISPAMETEKHSTSPKEKRRASSFTAHQDDQTSPKRGPGRPKKDDRIPTIAIPDREQSPAGKPVAKVKRAESDLAAVSSEGETTKPRRKLVSGRELKGERERQRRPSLASIASSMKEPSSPREEPDKAQMTEKYHDRTKALKRDESRDRLSVSADSTGKRHRSSATPPHPGHSDKDGSEAPIKRRRLDAEGKEKRPKSSQSDDRLLKASVPRDATSSSAAGPRPPSKTRDEEDRRPTLKAKKAEALLHHGRRESGKSISSEGSIHVKSEDPDVEMPDAAPSVTDTSEPKHSLQKDKREEEQRKQSELEARSRETKRKEEEKRRRDGMLAAVQARKREEDDQRRKEEEDRERERKRKQEEEQRRLEEEERKQLEEEQQRVHREQKRKLEEAERRRREEEERKQKEEEERKKREEEERLRREQLEREAAEEARRQREEEEKKEQERKERAFREEAERRRAAREAERAAKEADERRIHLEQERARLAKLPPVLRWLDSVANPKLAQFAEKFAIMQGVRYDCINPEANGTSEGREQWLLNTQVALLLGEKDLELSRYTGWARKPVSLLAKRALWRLESDRYALTTPALFDLGTQLPGYYQEKDPRHMAYPVLEILRAEAWEKFVAMEMFFVKTADFLYIIPTIQHLRNVKLTLTYCELPENEQQSIIWTPRQKWKHDPDPDPEGPRGFAPSNKHYVNGELVSEGRSNLRKASTSPFPRQRIARRGLVAVLRENQAFTRVTEEQRSYDEPMVDVESSVLPNGVHTSPTAARVQQQNNGITRTQ</sequence>
<dbReference type="EMBL" id="JAGIZQ010000003">
    <property type="protein sequence ID" value="KAH6636575.1"/>
    <property type="molecule type" value="Genomic_DNA"/>
</dbReference>
<gene>
    <name evidence="1" type="ORF">F5144DRAFT_185095</name>
</gene>
<keyword evidence="2" id="KW-1185">Reference proteome</keyword>
<reference evidence="1 2" key="1">
    <citation type="journal article" date="2021" name="Nat. Commun.">
        <title>Genetic determinants of endophytism in the Arabidopsis root mycobiome.</title>
        <authorList>
            <person name="Mesny F."/>
            <person name="Miyauchi S."/>
            <person name="Thiergart T."/>
            <person name="Pickel B."/>
            <person name="Atanasova L."/>
            <person name="Karlsson M."/>
            <person name="Huettel B."/>
            <person name="Barry K.W."/>
            <person name="Haridas S."/>
            <person name="Chen C."/>
            <person name="Bauer D."/>
            <person name="Andreopoulos W."/>
            <person name="Pangilinan J."/>
            <person name="LaButti K."/>
            <person name="Riley R."/>
            <person name="Lipzen A."/>
            <person name="Clum A."/>
            <person name="Drula E."/>
            <person name="Henrissat B."/>
            <person name="Kohler A."/>
            <person name="Grigoriev I.V."/>
            <person name="Martin F.M."/>
            <person name="Hacquard S."/>
        </authorList>
    </citation>
    <scope>NUCLEOTIDE SEQUENCE [LARGE SCALE GENOMIC DNA]</scope>
    <source>
        <strain evidence="1 2">MPI-SDFR-AT-0079</strain>
    </source>
</reference>
<dbReference type="Proteomes" id="UP000724584">
    <property type="component" value="Unassembled WGS sequence"/>
</dbReference>
<accession>A0ACB7PFY3</accession>